<accession>A0A858ZTM1</accession>
<dbReference type="Gene3D" id="3.40.630.10">
    <property type="entry name" value="Zn peptidases"/>
    <property type="match status" value="1"/>
</dbReference>
<evidence type="ECO:0008006" key="4">
    <source>
        <dbReference type="Google" id="ProtNLM"/>
    </source>
</evidence>
<reference evidence="2 3" key="1">
    <citation type="submission" date="2020-05" db="EMBL/GenBank/DDBJ databases">
        <title>Complete genome sequence of Alicycliphilus denitrificans DP3.</title>
        <authorList>
            <person name="Chen X."/>
        </authorList>
    </citation>
    <scope>NUCLEOTIDE SEQUENCE [LARGE SCALE GENOMIC DNA]</scope>
    <source>
        <strain evidence="2 3">DP3</strain>
    </source>
</reference>
<dbReference type="Proteomes" id="UP000500755">
    <property type="component" value="Chromosome"/>
</dbReference>
<dbReference type="AlphaFoldDB" id="A0A858ZTM1"/>
<evidence type="ECO:0000313" key="2">
    <source>
        <dbReference type="EMBL" id="QKD44300.1"/>
    </source>
</evidence>
<dbReference type="GO" id="GO:0016787">
    <property type="term" value="F:hydrolase activity"/>
    <property type="evidence" value="ECO:0007669"/>
    <property type="project" value="InterPro"/>
</dbReference>
<gene>
    <name evidence="2" type="ORF">HF896_11985</name>
</gene>
<proteinExistence type="predicted"/>
<evidence type="ECO:0000256" key="1">
    <source>
        <dbReference type="ARBA" id="ARBA00022801"/>
    </source>
</evidence>
<name>A0A858ZTM1_9BURK</name>
<sequence length="82" mass="9067">MPLVNTPRETQFARETALALLGPDEVIKQEAGRAGSEDFAYMLEECPGCYLFIGNGTGNNTPMLHNPRYDFNNEVLVRGAAY</sequence>
<keyword evidence="1" id="KW-0378">Hydrolase</keyword>
<organism evidence="2 3">
    <name type="scientific">Alicycliphilus denitrificans</name>
    <dbReference type="NCBI Taxonomy" id="179636"/>
    <lineage>
        <taxon>Bacteria</taxon>
        <taxon>Pseudomonadati</taxon>
        <taxon>Pseudomonadota</taxon>
        <taxon>Betaproteobacteria</taxon>
        <taxon>Burkholderiales</taxon>
        <taxon>Comamonadaceae</taxon>
        <taxon>Alicycliphilus</taxon>
    </lineage>
</organism>
<dbReference type="Pfam" id="PF01546">
    <property type="entry name" value="Peptidase_M20"/>
    <property type="match status" value="1"/>
</dbReference>
<dbReference type="EMBL" id="CP051298">
    <property type="protein sequence ID" value="QKD44300.1"/>
    <property type="molecule type" value="Genomic_DNA"/>
</dbReference>
<dbReference type="SUPFAM" id="SSF53187">
    <property type="entry name" value="Zn-dependent exopeptidases"/>
    <property type="match status" value="1"/>
</dbReference>
<dbReference type="RefSeq" id="WP_041700855.1">
    <property type="nucleotide sequence ID" value="NZ_CP051298.1"/>
</dbReference>
<evidence type="ECO:0000313" key="3">
    <source>
        <dbReference type="Proteomes" id="UP000500755"/>
    </source>
</evidence>
<dbReference type="InterPro" id="IPR002933">
    <property type="entry name" value="Peptidase_M20"/>
</dbReference>
<protein>
    <recommendedName>
        <fullName evidence="4">Amidohydrolase</fullName>
    </recommendedName>
</protein>